<evidence type="ECO:0000313" key="9">
    <source>
        <dbReference type="Proteomes" id="UP000261278"/>
    </source>
</evidence>
<dbReference type="EMBL" id="QRYT01000005">
    <property type="protein sequence ID" value="RGV13192.1"/>
    <property type="molecule type" value="Genomic_DNA"/>
</dbReference>
<dbReference type="EMBL" id="QSTG01000027">
    <property type="protein sequence ID" value="RGM42169.1"/>
    <property type="molecule type" value="Genomic_DNA"/>
</dbReference>
<evidence type="ECO:0000313" key="11">
    <source>
        <dbReference type="Proteomes" id="UP000283958"/>
    </source>
</evidence>
<evidence type="ECO:0000313" key="4">
    <source>
        <dbReference type="EMBL" id="RGR37018.1"/>
    </source>
</evidence>
<organism evidence="1 14">
    <name type="scientific">Phocaeicola vulgatus</name>
    <name type="common">Bacteroides vulgatus</name>
    <dbReference type="NCBI Taxonomy" id="821"/>
    <lineage>
        <taxon>Bacteria</taxon>
        <taxon>Pseudomonadati</taxon>
        <taxon>Bacteroidota</taxon>
        <taxon>Bacteroidia</taxon>
        <taxon>Bacteroidales</taxon>
        <taxon>Bacteroidaceae</taxon>
        <taxon>Phocaeicola</taxon>
    </lineage>
</organism>
<dbReference type="Proteomes" id="UP000283958">
    <property type="component" value="Unassembled WGS sequence"/>
</dbReference>
<evidence type="ECO:0000313" key="5">
    <source>
        <dbReference type="EMBL" id="RGV13192.1"/>
    </source>
</evidence>
<protein>
    <submittedName>
        <fullName evidence="1">Uncharacterized protein</fullName>
    </submittedName>
</protein>
<name>A0A396EV40_PHOVU</name>
<evidence type="ECO:0000313" key="12">
    <source>
        <dbReference type="Proteomes" id="UP000285379"/>
    </source>
</evidence>
<dbReference type="Proteomes" id="UP000285469">
    <property type="component" value="Unassembled WGS sequence"/>
</dbReference>
<dbReference type="EMBL" id="QSAI01000053">
    <property type="protein sequence ID" value="RGW44188.1"/>
    <property type="molecule type" value="Genomic_DNA"/>
</dbReference>
<evidence type="ECO:0000313" key="6">
    <source>
        <dbReference type="EMBL" id="RGW44188.1"/>
    </source>
</evidence>
<evidence type="ECO:0000313" key="1">
    <source>
        <dbReference type="EMBL" id="KAB3565636.1"/>
    </source>
</evidence>
<dbReference type="Proteomes" id="UP000433382">
    <property type="component" value="Unassembled WGS sequence"/>
</dbReference>
<dbReference type="Proteomes" id="UP000266497">
    <property type="component" value="Unassembled WGS sequence"/>
</dbReference>
<evidence type="ECO:0000313" key="13">
    <source>
        <dbReference type="Proteomes" id="UP000285469"/>
    </source>
</evidence>
<sequence length="114" mass="12868">MKHLSYILALWVLLLSTVPCFLEDKCLFQCANEQTEEPCADNDGSSCTDCNCSPFLHCNTCTGCPIPKLFHSPTAELILLNNNLSFYKEKMIPHFSSSIWQPPKLMNLAEFCMS</sequence>
<dbReference type="EMBL" id="QSSN01000015">
    <property type="protein sequence ID" value="RGL84815.1"/>
    <property type="molecule type" value="Genomic_DNA"/>
</dbReference>
<evidence type="ECO:0000313" key="10">
    <source>
        <dbReference type="Proteomes" id="UP000266497"/>
    </source>
</evidence>
<reference evidence="1 14" key="2">
    <citation type="journal article" date="2019" name="Nat. Med.">
        <title>A library of human gut bacterial isolates paired with longitudinal multiomics data enables mechanistic microbiome research.</title>
        <authorList>
            <person name="Poyet M."/>
            <person name="Groussin M."/>
            <person name="Gibbons S.M."/>
            <person name="Avila-Pacheco J."/>
            <person name="Jiang X."/>
            <person name="Kearney S.M."/>
            <person name="Perrotta A.R."/>
            <person name="Berdy B."/>
            <person name="Zhao S."/>
            <person name="Lieberman T.D."/>
            <person name="Swanson P.K."/>
            <person name="Smith M."/>
            <person name="Roesemann S."/>
            <person name="Alexander J.E."/>
            <person name="Rich S.A."/>
            <person name="Livny J."/>
            <person name="Vlamakis H."/>
            <person name="Clish C."/>
            <person name="Bullock K."/>
            <person name="Deik A."/>
            <person name="Scott J."/>
            <person name="Pierce K.A."/>
            <person name="Xavier R.J."/>
            <person name="Alm E.J."/>
        </authorList>
    </citation>
    <scope>NUCLEOTIDE SEQUENCE [LARGE SCALE GENOMIC DNA]</scope>
    <source>
        <strain evidence="1 14">BIOML-A73</strain>
    </source>
</reference>
<gene>
    <name evidence="7" type="ORF">DW105_11175</name>
    <name evidence="6" type="ORF">DWV70_20430</name>
    <name evidence="5" type="ORF">DWW27_03430</name>
    <name evidence="4" type="ORF">DWY53_14990</name>
    <name evidence="3" type="ORF">DXC16_15130</name>
    <name evidence="2" type="ORF">DXC44_13285</name>
    <name evidence="1" type="ORF">GAY01_17775</name>
</gene>
<evidence type="ECO:0000313" key="8">
    <source>
        <dbReference type="Proteomes" id="UP000261003"/>
    </source>
</evidence>
<evidence type="ECO:0000313" key="7">
    <source>
        <dbReference type="EMBL" id="RHJ76257.1"/>
    </source>
</evidence>
<dbReference type="EMBL" id="QRUD01000045">
    <property type="protein sequence ID" value="RGR37018.1"/>
    <property type="molecule type" value="Genomic_DNA"/>
</dbReference>
<dbReference type="Proteomes" id="UP000261278">
    <property type="component" value="Unassembled WGS sequence"/>
</dbReference>
<dbReference type="EMBL" id="QRMN01000024">
    <property type="protein sequence ID" value="RHJ76257.1"/>
    <property type="molecule type" value="Genomic_DNA"/>
</dbReference>
<evidence type="ECO:0000313" key="3">
    <source>
        <dbReference type="EMBL" id="RGM42169.1"/>
    </source>
</evidence>
<comment type="caution">
    <text evidence="1">The sequence shown here is derived from an EMBL/GenBank/DDBJ whole genome shotgun (WGS) entry which is preliminary data.</text>
</comment>
<dbReference type="AlphaFoldDB" id="A0A396EV40"/>
<reference evidence="8 9" key="1">
    <citation type="submission" date="2018-08" db="EMBL/GenBank/DDBJ databases">
        <title>A genome reference for cultivated species of the human gut microbiota.</title>
        <authorList>
            <person name="Zou Y."/>
            <person name="Xue W."/>
            <person name="Luo G."/>
        </authorList>
    </citation>
    <scope>NUCLEOTIDE SEQUENCE [LARGE SCALE GENOMIC DNA]</scope>
    <source>
        <strain evidence="6 13">AF12-25</strain>
        <strain evidence="5 12">AF14-8</strain>
        <strain evidence="4 10">AF25-30LB</strain>
        <strain evidence="7 11">AM09-18</strain>
        <strain evidence="3 8">OM08-13BH</strain>
        <strain evidence="2 9">TF05-18</strain>
    </source>
</reference>
<proteinExistence type="predicted"/>
<dbReference type="EMBL" id="WCZM01000030">
    <property type="protein sequence ID" value="KAB3565636.1"/>
    <property type="molecule type" value="Genomic_DNA"/>
</dbReference>
<dbReference type="Proteomes" id="UP000285379">
    <property type="component" value="Unassembled WGS sequence"/>
</dbReference>
<evidence type="ECO:0000313" key="14">
    <source>
        <dbReference type="Proteomes" id="UP000433382"/>
    </source>
</evidence>
<evidence type="ECO:0000313" key="2">
    <source>
        <dbReference type="EMBL" id="RGL84815.1"/>
    </source>
</evidence>
<dbReference type="Proteomes" id="UP000261003">
    <property type="component" value="Unassembled WGS sequence"/>
</dbReference>
<accession>A0A396EV40</accession>